<dbReference type="Proteomes" id="UP000714275">
    <property type="component" value="Unassembled WGS sequence"/>
</dbReference>
<protein>
    <submittedName>
        <fullName evidence="2">Uncharacterized protein</fullName>
    </submittedName>
</protein>
<sequence>GGAVTSSERAKKNALVEPYLPKSRPALLGIGAKEQEVLDDGSKKKRRGDEKRYVPLV</sequence>
<feature type="non-terminal residue" evidence="2">
    <location>
        <position position="1"/>
    </location>
</feature>
<organism evidence="2 3">
    <name type="scientific">Suillus placidus</name>
    <dbReference type="NCBI Taxonomy" id="48579"/>
    <lineage>
        <taxon>Eukaryota</taxon>
        <taxon>Fungi</taxon>
        <taxon>Dikarya</taxon>
        <taxon>Basidiomycota</taxon>
        <taxon>Agaricomycotina</taxon>
        <taxon>Agaricomycetes</taxon>
        <taxon>Agaricomycetidae</taxon>
        <taxon>Boletales</taxon>
        <taxon>Suillineae</taxon>
        <taxon>Suillaceae</taxon>
        <taxon>Suillus</taxon>
    </lineage>
</organism>
<dbReference type="EMBL" id="JABBWD010000029">
    <property type="protein sequence ID" value="KAG1776112.1"/>
    <property type="molecule type" value="Genomic_DNA"/>
</dbReference>
<accession>A0A9P6ZTW3</accession>
<proteinExistence type="predicted"/>
<dbReference type="AlphaFoldDB" id="A0A9P6ZTW3"/>
<feature type="region of interest" description="Disordered" evidence="1">
    <location>
        <begin position="36"/>
        <end position="57"/>
    </location>
</feature>
<comment type="caution">
    <text evidence="2">The sequence shown here is derived from an EMBL/GenBank/DDBJ whole genome shotgun (WGS) entry which is preliminary data.</text>
</comment>
<name>A0A9P6ZTW3_9AGAM</name>
<dbReference type="OrthoDB" id="5577072at2759"/>
<evidence type="ECO:0000313" key="3">
    <source>
        <dbReference type="Proteomes" id="UP000714275"/>
    </source>
</evidence>
<evidence type="ECO:0000313" key="2">
    <source>
        <dbReference type="EMBL" id="KAG1776112.1"/>
    </source>
</evidence>
<keyword evidence="3" id="KW-1185">Reference proteome</keyword>
<reference evidence="2" key="1">
    <citation type="journal article" date="2020" name="New Phytol.">
        <title>Comparative genomics reveals dynamic genome evolution in host specialist ectomycorrhizal fungi.</title>
        <authorList>
            <person name="Lofgren L.A."/>
            <person name="Nguyen N.H."/>
            <person name="Vilgalys R."/>
            <person name="Ruytinx J."/>
            <person name="Liao H.L."/>
            <person name="Branco S."/>
            <person name="Kuo A."/>
            <person name="LaButti K."/>
            <person name="Lipzen A."/>
            <person name="Andreopoulos W."/>
            <person name="Pangilinan J."/>
            <person name="Riley R."/>
            <person name="Hundley H."/>
            <person name="Na H."/>
            <person name="Barry K."/>
            <person name="Grigoriev I.V."/>
            <person name="Stajich J.E."/>
            <person name="Kennedy P.G."/>
        </authorList>
    </citation>
    <scope>NUCLEOTIDE SEQUENCE</scope>
    <source>
        <strain evidence="2">DOB743</strain>
    </source>
</reference>
<feature type="non-terminal residue" evidence="2">
    <location>
        <position position="57"/>
    </location>
</feature>
<evidence type="ECO:0000256" key="1">
    <source>
        <dbReference type="SAM" id="MobiDB-lite"/>
    </source>
</evidence>
<gene>
    <name evidence="2" type="ORF">EV702DRAFT_1113219</name>
</gene>